<reference evidence="1 2" key="1">
    <citation type="journal article" date="2019" name="Sci. Rep.">
        <title>Orb-weaving spider Araneus ventricosus genome elucidates the spidroin gene catalogue.</title>
        <authorList>
            <person name="Kono N."/>
            <person name="Nakamura H."/>
            <person name="Ohtoshi R."/>
            <person name="Moran D.A.P."/>
            <person name="Shinohara A."/>
            <person name="Yoshida Y."/>
            <person name="Fujiwara M."/>
            <person name="Mori M."/>
            <person name="Tomita M."/>
            <person name="Arakawa K."/>
        </authorList>
    </citation>
    <scope>NUCLEOTIDE SEQUENCE [LARGE SCALE GENOMIC DNA]</scope>
</reference>
<organism evidence="1 2">
    <name type="scientific">Araneus ventricosus</name>
    <name type="common">Orbweaver spider</name>
    <name type="synonym">Epeira ventricosa</name>
    <dbReference type="NCBI Taxonomy" id="182803"/>
    <lineage>
        <taxon>Eukaryota</taxon>
        <taxon>Metazoa</taxon>
        <taxon>Ecdysozoa</taxon>
        <taxon>Arthropoda</taxon>
        <taxon>Chelicerata</taxon>
        <taxon>Arachnida</taxon>
        <taxon>Araneae</taxon>
        <taxon>Araneomorphae</taxon>
        <taxon>Entelegynae</taxon>
        <taxon>Araneoidea</taxon>
        <taxon>Araneidae</taxon>
        <taxon>Araneus</taxon>
    </lineage>
</organism>
<dbReference type="Proteomes" id="UP000499080">
    <property type="component" value="Unassembled WGS sequence"/>
</dbReference>
<keyword evidence="2" id="KW-1185">Reference proteome</keyword>
<dbReference type="OrthoDB" id="6428550at2759"/>
<name>A0A4Y2K0W8_ARAVE</name>
<dbReference type="PANTHER" id="PTHR38681:SF1">
    <property type="entry name" value="RETROVIRUS-RELATED POL POLYPROTEIN FROM TRANSPOSON 412-LIKE PROTEIN"/>
    <property type="match status" value="1"/>
</dbReference>
<evidence type="ECO:0000313" key="1">
    <source>
        <dbReference type="EMBL" id="GBM96323.1"/>
    </source>
</evidence>
<sequence>MWLEVIPTVDMLAETTASSLLSGWISSSGELTNRLGSHRIDSSSYYLQSNGMFQRLHRHLKSDIITHEDTGWSNVLPIVMLGLRSAVKNDLSATSLWYQLVYFD</sequence>
<proteinExistence type="predicted"/>
<gene>
    <name evidence="1" type="ORF">AVEN_182463_1</name>
</gene>
<comment type="caution">
    <text evidence="1">The sequence shown here is derived from an EMBL/GenBank/DDBJ whole genome shotgun (WGS) entry which is preliminary data.</text>
</comment>
<dbReference type="PANTHER" id="PTHR38681">
    <property type="entry name" value="RETROVIRUS-RELATED POL POLYPROTEIN FROM TRANSPOSON 412-LIKE PROTEIN-RELATED"/>
    <property type="match status" value="1"/>
</dbReference>
<protein>
    <submittedName>
        <fullName evidence="1">Uncharacterized protein</fullName>
    </submittedName>
</protein>
<evidence type="ECO:0000313" key="2">
    <source>
        <dbReference type="Proteomes" id="UP000499080"/>
    </source>
</evidence>
<dbReference type="AlphaFoldDB" id="A0A4Y2K0W8"/>
<dbReference type="EMBL" id="BGPR01004134">
    <property type="protein sequence ID" value="GBM96323.1"/>
    <property type="molecule type" value="Genomic_DNA"/>
</dbReference>
<accession>A0A4Y2K0W8</accession>